<dbReference type="GO" id="GO:0003700">
    <property type="term" value="F:DNA-binding transcription factor activity"/>
    <property type="evidence" value="ECO:0007669"/>
    <property type="project" value="InterPro"/>
</dbReference>
<dbReference type="InterPro" id="IPR018060">
    <property type="entry name" value="HTH_AraC"/>
</dbReference>
<keyword evidence="2 6" id="KW-0238">DNA-binding</keyword>
<dbReference type="InterPro" id="IPR009057">
    <property type="entry name" value="Homeodomain-like_sf"/>
</dbReference>
<dbReference type="Pfam" id="PF12833">
    <property type="entry name" value="HTH_18"/>
    <property type="match status" value="1"/>
</dbReference>
<dbReference type="Pfam" id="PF12852">
    <property type="entry name" value="Cupin_6"/>
    <property type="match status" value="1"/>
</dbReference>
<feature type="domain" description="HTH araC/xylS-type" evidence="5">
    <location>
        <begin position="175"/>
        <end position="272"/>
    </location>
</feature>
<dbReference type="SMART" id="SM00342">
    <property type="entry name" value="HTH_ARAC"/>
    <property type="match status" value="1"/>
</dbReference>
<evidence type="ECO:0000313" key="6">
    <source>
        <dbReference type="EMBL" id="SDX45840.1"/>
    </source>
</evidence>
<reference evidence="6 7" key="1">
    <citation type="submission" date="2016-10" db="EMBL/GenBank/DDBJ databases">
        <authorList>
            <person name="de Groot N.N."/>
        </authorList>
    </citation>
    <scope>NUCLEOTIDE SEQUENCE [LARGE SCALE GENOMIC DNA]</scope>
    <source>
        <strain evidence="6 7">CGMCC 1.7059</strain>
    </source>
</reference>
<organism evidence="6 7">
    <name type="scientific">Marinobacter mobilis</name>
    <dbReference type="NCBI Taxonomy" id="488533"/>
    <lineage>
        <taxon>Bacteria</taxon>
        <taxon>Pseudomonadati</taxon>
        <taxon>Pseudomonadota</taxon>
        <taxon>Gammaproteobacteria</taxon>
        <taxon>Pseudomonadales</taxon>
        <taxon>Marinobacteraceae</taxon>
        <taxon>Marinobacter</taxon>
    </lineage>
</organism>
<dbReference type="InterPro" id="IPR050204">
    <property type="entry name" value="AraC_XylS_family_regulators"/>
</dbReference>
<dbReference type="Gene3D" id="1.10.10.60">
    <property type="entry name" value="Homeodomain-like"/>
    <property type="match status" value="2"/>
</dbReference>
<protein>
    <submittedName>
        <fullName evidence="6">AraC-type DNA-binding protein</fullName>
    </submittedName>
</protein>
<gene>
    <name evidence="6" type="ORF">SAMN04487960_109176</name>
</gene>
<dbReference type="OrthoDB" id="9783876at2"/>
<dbReference type="AlphaFoldDB" id="A0A1H3BUY7"/>
<dbReference type="SUPFAM" id="SSF46689">
    <property type="entry name" value="Homeodomain-like"/>
    <property type="match status" value="2"/>
</dbReference>
<evidence type="ECO:0000313" key="7">
    <source>
        <dbReference type="Proteomes" id="UP000199675"/>
    </source>
</evidence>
<keyword evidence="1" id="KW-0805">Transcription regulation</keyword>
<evidence type="ECO:0000259" key="5">
    <source>
        <dbReference type="PROSITE" id="PS01124"/>
    </source>
</evidence>
<accession>A0A1H3BUY7</accession>
<dbReference type="InterPro" id="IPR032783">
    <property type="entry name" value="AraC_lig"/>
</dbReference>
<dbReference type="PANTHER" id="PTHR46796:SF7">
    <property type="entry name" value="ARAC FAMILY TRANSCRIPTIONAL REGULATOR"/>
    <property type="match status" value="1"/>
</dbReference>
<comment type="function">
    <text evidence="4">Regulatory protein of the TOL plasmid xyl operons. XylS activates the xylXYZLTEGFJQKIH operon required for the degradation of toluene, m-xylene and p-xylene.</text>
</comment>
<keyword evidence="3" id="KW-0804">Transcription</keyword>
<name>A0A1H3BUY7_9GAMM</name>
<evidence type="ECO:0000256" key="1">
    <source>
        <dbReference type="ARBA" id="ARBA00023015"/>
    </source>
</evidence>
<evidence type="ECO:0000256" key="4">
    <source>
        <dbReference type="ARBA" id="ARBA00037345"/>
    </source>
</evidence>
<keyword evidence="7" id="KW-1185">Reference proteome</keyword>
<dbReference type="Proteomes" id="UP000199675">
    <property type="component" value="Unassembled WGS sequence"/>
</dbReference>
<dbReference type="PANTHER" id="PTHR46796">
    <property type="entry name" value="HTH-TYPE TRANSCRIPTIONAL ACTIVATOR RHAS-RELATED"/>
    <property type="match status" value="1"/>
</dbReference>
<evidence type="ECO:0000256" key="2">
    <source>
        <dbReference type="ARBA" id="ARBA00023125"/>
    </source>
</evidence>
<evidence type="ECO:0000256" key="3">
    <source>
        <dbReference type="ARBA" id="ARBA00023163"/>
    </source>
</evidence>
<proteinExistence type="predicted"/>
<dbReference type="STRING" id="488533.SAMN04487960_109176"/>
<sequence>MADRLSPLLKRFDLNAHVFFSGALCGASEFSAAEGVGHLHLLRAGHLELLASGGQQVMLTGPVAVLFPRPMNHRLTRPFDDGSELVCATIDFGHLIGNPLLAALPDRLVLQLEDLPELHGLIELLFAEALSDLCGRQSVLDRLTEVLLIHMFRSVMDRGLIETGLFVGLADQRLAKALTAVHEDPAYPWTLEALAQTTGMSRARFSAHFTATVGIPAGEYLARWRLAVAQSLLKKDLPVNLVADRSGYSSAPSFSRAFSQRVGLSPSEWKKRTTDPNA</sequence>
<dbReference type="EMBL" id="FNNE01000009">
    <property type="protein sequence ID" value="SDX45840.1"/>
    <property type="molecule type" value="Genomic_DNA"/>
</dbReference>
<dbReference type="PROSITE" id="PS01124">
    <property type="entry name" value="HTH_ARAC_FAMILY_2"/>
    <property type="match status" value="1"/>
</dbReference>
<dbReference type="RefSeq" id="WP_091816294.1">
    <property type="nucleotide sequence ID" value="NZ_FNNE01000009.1"/>
</dbReference>
<dbReference type="GO" id="GO:0043565">
    <property type="term" value="F:sequence-specific DNA binding"/>
    <property type="evidence" value="ECO:0007669"/>
    <property type="project" value="InterPro"/>
</dbReference>